<dbReference type="InterPro" id="IPR036259">
    <property type="entry name" value="MFS_trans_sf"/>
</dbReference>
<keyword evidence="2" id="KW-1133">Transmembrane helix</keyword>
<feature type="transmembrane region" description="Helical" evidence="2">
    <location>
        <begin position="21"/>
        <end position="40"/>
    </location>
</feature>
<gene>
    <name evidence="3" type="ORF">Raf01_54360</name>
</gene>
<feature type="transmembrane region" description="Helical" evidence="2">
    <location>
        <begin position="245"/>
        <end position="263"/>
    </location>
</feature>
<feature type="transmembrane region" description="Helical" evidence="2">
    <location>
        <begin position="90"/>
        <end position="109"/>
    </location>
</feature>
<reference evidence="3" key="1">
    <citation type="submission" date="2021-01" db="EMBL/GenBank/DDBJ databases">
        <title>Whole genome shotgun sequence of Rugosimonospora africana NBRC 104875.</title>
        <authorList>
            <person name="Komaki H."/>
            <person name="Tamura T."/>
        </authorList>
    </citation>
    <scope>NUCLEOTIDE SEQUENCE</scope>
    <source>
        <strain evidence="3">NBRC 104875</strain>
    </source>
</reference>
<dbReference type="AlphaFoldDB" id="A0A8J3QVR4"/>
<dbReference type="Pfam" id="PF07690">
    <property type="entry name" value="MFS_1"/>
    <property type="match status" value="1"/>
</dbReference>
<sequence length="349" mass="35149">MVGFVAEVPAGALADRYSRRGILAGGAVLQACGYGLWLLVPSFAGFAGGFVLWGVAGALTSGTVEALLYDGLAATGAEESYPTVYGRVEAAGLLVQLPAAGCASVLFSFGGYPLVGWVSVGWCLATAALAFRLPRQAPPDPAEPQSSVDTPAAGPDRSLVGPLKRLAHTLRTGLVDTLTRPSLRNAVMLVAALGGMDAVEEYFPVMAAGWGVPEAWVPVAVLSIPLAGAAGAMLGSAAGGVGRRALAAGLLGSALALAAAAGLHRPAGLAAVALFYALYRMVLVVVDARLQERIASSPRATATSVASLGTELASLGLFAAWASGGVPAVALLFSALAAVLPRLLRPPVR</sequence>
<dbReference type="PANTHER" id="PTHR23530">
    <property type="entry name" value="TRANSPORT PROTEIN-RELATED"/>
    <property type="match status" value="1"/>
</dbReference>
<dbReference type="EMBL" id="BONZ01000051">
    <property type="protein sequence ID" value="GIH17264.1"/>
    <property type="molecule type" value="Genomic_DNA"/>
</dbReference>
<evidence type="ECO:0008006" key="5">
    <source>
        <dbReference type="Google" id="ProtNLM"/>
    </source>
</evidence>
<evidence type="ECO:0000313" key="4">
    <source>
        <dbReference type="Proteomes" id="UP000642748"/>
    </source>
</evidence>
<accession>A0A8J3QVR4</accession>
<dbReference type="InterPro" id="IPR053160">
    <property type="entry name" value="MFS_DHA3_Transporter"/>
</dbReference>
<proteinExistence type="predicted"/>
<dbReference type="GO" id="GO:0022857">
    <property type="term" value="F:transmembrane transporter activity"/>
    <property type="evidence" value="ECO:0007669"/>
    <property type="project" value="InterPro"/>
</dbReference>
<protein>
    <recommendedName>
        <fullName evidence="5">MFS transporter</fullName>
    </recommendedName>
</protein>
<comment type="caution">
    <text evidence="3">The sequence shown here is derived from an EMBL/GenBank/DDBJ whole genome shotgun (WGS) entry which is preliminary data.</text>
</comment>
<evidence type="ECO:0000256" key="1">
    <source>
        <dbReference type="SAM" id="MobiDB-lite"/>
    </source>
</evidence>
<organism evidence="3 4">
    <name type="scientific">Rugosimonospora africana</name>
    <dbReference type="NCBI Taxonomy" id="556532"/>
    <lineage>
        <taxon>Bacteria</taxon>
        <taxon>Bacillati</taxon>
        <taxon>Actinomycetota</taxon>
        <taxon>Actinomycetes</taxon>
        <taxon>Micromonosporales</taxon>
        <taxon>Micromonosporaceae</taxon>
        <taxon>Rugosimonospora</taxon>
    </lineage>
</organism>
<feature type="transmembrane region" description="Helical" evidence="2">
    <location>
        <begin position="215"/>
        <end position="238"/>
    </location>
</feature>
<name>A0A8J3QVR4_9ACTN</name>
<evidence type="ECO:0000256" key="2">
    <source>
        <dbReference type="SAM" id="Phobius"/>
    </source>
</evidence>
<dbReference type="PANTHER" id="PTHR23530:SF1">
    <property type="entry name" value="PERMEASE, MAJOR FACILITATOR SUPERFAMILY-RELATED"/>
    <property type="match status" value="1"/>
</dbReference>
<feature type="region of interest" description="Disordered" evidence="1">
    <location>
        <begin position="138"/>
        <end position="159"/>
    </location>
</feature>
<keyword evidence="4" id="KW-1185">Reference proteome</keyword>
<evidence type="ECO:0000313" key="3">
    <source>
        <dbReference type="EMBL" id="GIH17264.1"/>
    </source>
</evidence>
<dbReference type="InterPro" id="IPR011701">
    <property type="entry name" value="MFS"/>
</dbReference>
<feature type="transmembrane region" description="Helical" evidence="2">
    <location>
        <begin position="46"/>
        <end position="69"/>
    </location>
</feature>
<feature type="transmembrane region" description="Helical" evidence="2">
    <location>
        <begin position="326"/>
        <end position="344"/>
    </location>
</feature>
<dbReference type="SUPFAM" id="SSF103473">
    <property type="entry name" value="MFS general substrate transporter"/>
    <property type="match status" value="1"/>
</dbReference>
<keyword evidence="2" id="KW-0472">Membrane</keyword>
<keyword evidence="2" id="KW-0812">Transmembrane</keyword>
<dbReference type="Gene3D" id="1.20.1250.20">
    <property type="entry name" value="MFS general substrate transporter like domains"/>
    <property type="match status" value="1"/>
</dbReference>
<dbReference type="Proteomes" id="UP000642748">
    <property type="component" value="Unassembled WGS sequence"/>
</dbReference>